<sequence length="653" mass="72323">MAISRPEDIVYGYLRTQGVVYQLEELETSIGRGEECSLQLDGKGISRLHARLSFNGRRPQLLDLGSSNGTFVNGLRLKPSIPHELRHGDVVRFAQARCTYSFELPPEAQRSPKVPKQPAEPQCAEEAPRRSALKSAKEEEESKEKPGAEVSHVAACGAGAAGAVPCVNVLPVPFPVMQPQPIQPMQPMQMYPPTHFPHPPAAYPQSLLEAQPPDPVARPFYSQRWSATDESQLLHKQDLLLQRLWKLEEKISHLADANLEVCQRASQDQHADARESDKCHDSGEQVDQPEQAGEAHLVAAALTAASERLASIAERQDTGSPTASRFKDGSPQAVGVKRRDEKLENVPALSSASNLPREAPEARDGLIAEMQRTLSLYEMVAGSNPVSTDIGHAPDDSSSSSGSVQKRPRPMFEGAVPETSVVLTAILSVLDELAGMGYANPNVGGHRKWNALANERARLAKEEALELERLMGLEEEEASLRQSTEAELRELSRLLESDAIELGQHGDHPMFQDLPQTKITAEQAHGFLQTELSRMEADKARLEAEAARMSSKLLEAQQNYREEKFKADTALKFFASAEERADEMQEWLYSGRAQRLAALERMQRLAQTELSEWHMGKSKVCCGAQEQSGFRCCFYWALQGWPHRFWGHISRGS</sequence>
<keyword evidence="5" id="KW-1185">Reference proteome</keyword>
<evidence type="ECO:0000256" key="1">
    <source>
        <dbReference type="SAM" id="Coils"/>
    </source>
</evidence>
<feature type="region of interest" description="Disordered" evidence="2">
    <location>
        <begin position="385"/>
        <end position="409"/>
    </location>
</feature>
<feature type="region of interest" description="Disordered" evidence="2">
    <location>
        <begin position="314"/>
        <end position="360"/>
    </location>
</feature>
<dbReference type="OrthoDB" id="444265at2759"/>
<dbReference type="InterPro" id="IPR000253">
    <property type="entry name" value="FHA_dom"/>
</dbReference>
<evidence type="ECO:0000259" key="3">
    <source>
        <dbReference type="PROSITE" id="PS50006"/>
    </source>
</evidence>
<dbReference type="InterPro" id="IPR050923">
    <property type="entry name" value="Cell_Proc_Reg/RNA_Proc"/>
</dbReference>
<name>A0A812TAT6_SYMPI</name>
<feature type="coiled-coil region" evidence="1">
    <location>
        <begin position="525"/>
        <end position="559"/>
    </location>
</feature>
<organism evidence="4 5">
    <name type="scientific">Symbiodinium pilosum</name>
    <name type="common">Dinoflagellate</name>
    <dbReference type="NCBI Taxonomy" id="2952"/>
    <lineage>
        <taxon>Eukaryota</taxon>
        <taxon>Sar</taxon>
        <taxon>Alveolata</taxon>
        <taxon>Dinophyceae</taxon>
        <taxon>Suessiales</taxon>
        <taxon>Symbiodiniaceae</taxon>
        <taxon>Symbiodinium</taxon>
    </lineage>
</organism>
<feature type="coiled-coil region" evidence="1">
    <location>
        <begin position="450"/>
        <end position="477"/>
    </location>
</feature>
<feature type="region of interest" description="Disordered" evidence="2">
    <location>
        <begin position="266"/>
        <end position="290"/>
    </location>
</feature>
<gene>
    <name evidence="4" type="primary">fhaA</name>
    <name evidence="4" type="ORF">SPIL2461_LOCUS13442</name>
</gene>
<dbReference type="PANTHER" id="PTHR23308">
    <property type="entry name" value="NUCLEAR INHIBITOR OF PROTEIN PHOSPHATASE-1"/>
    <property type="match status" value="1"/>
</dbReference>
<feature type="compositionally biased region" description="Basic and acidic residues" evidence="2">
    <location>
        <begin position="135"/>
        <end position="147"/>
    </location>
</feature>
<dbReference type="EMBL" id="CAJNIZ010029335">
    <property type="protein sequence ID" value="CAE7515085.1"/>
    <property type="molecule type" value="Genomic_DNA"/>
</dbReference>
<dbReference type="Pfam" id="PF00498">
    <property type="entry name" value="FHA"/>
    <property type="match status" value="1"/>
</dbReference>
<accession>A0A812TAT6</accession>
<dbReference type="SMART" id="SM00240">
    <property type="entry name" value="FHA"/>
    <property type="match status" value="1"/>
</dbReference>
<feature type="domain" description="FHA" evidence="3">
    <location>
        <begin position="28"/>
        <end position="77"/>
    </location>
</feature>
<dbReference type="InterPro" id="IPR008984">
    <property type="entry name" value="SMAD_FHA_dom_sf"/>
</dbReference>
<evidence type="ECO:0000313" key="4">
    <source>
        <dbReference type="EMBL" id="CAE7515085.1"/>
    </source>
</evidence>
<evidence type="ECO:0000256" key="2">
    <source>
        <dbReference type="SAM" id="MobiDB-lite"/>
    </source>
</evidence>
<dbReference type="CDD" id="cd00060">
    <property type="entry name" value="FHA"/>
    <property type="match status" value="1"/>
</dbReference>
<dbReference type="Proteomes" id="UP000649617">
    <property type="component" value="Unassembled WGS sequence"/>
</dbReference>
<reference evidence="4" key="1">
    <citation type="submission" date="2021-02" db="EMBL/GenBank/DDBJ databases">
        <authorList>
            <person name="Dougan E. K."/>
            <person name="Rhodes N."/>
            <person name="Thang M."/>
            <person name="Chan C."/>
        </authorList>
    </citation>
    <scope>NUCLEOTIDE SEQUENCE</scope>
</reference>
<keyword evidence="1" id="KW-0175">Coiled coil</keyword>
<protein>
    <submittedName>
        <fullName evidence="4">FhaA protein</fullName>
    </submittedName>
</protein>
<dbReference type="SUPFAM" id="SSF49879">
    <property type="entry name" value="SMAD/FHA domain"/>
    <property type="match status" value="1"/>
</dbReference>
<dbReference type="AlphaFoldDB" id="A0A812TAT6"/>
<evidence type="ECO:0000313" key="5">
    <source>
        <dbReference type="Proteomes" id="UP000649617"/>
    </source>
</evidence>
<proteinExistence type="predicted"/>
<feature type="region of interest" description="Disordered" evidence="2">
    <location>
        <begin position="104"/>
        <end position="149"/>
    </location>
</feature>
<dbReference type="PROSITE" id="PS50006">
    <property type="entry name" value="FHA_DOMAIN"/>
    <property type="match status" value="1"/>
</dbReference>
<dbReference type="Gene3D" id="2.60.200.20">
    <property type="match status" value="1"/>
</dbReference>
<comment type="caution">
    <text evidence="4">The sequence shown here is derived from an EMBL/GenBank/DDBJ whole genome shotgun (WGS) entry which is preliminary data.</text>
</comment>
<feature type="compositionally biased region" description="Basic and acidic residues" evidence="2">
    <location>
        <begin position="267"/>
        <end position="283"/>
    </location>
</feature>